<dbReference type="InterPro" id="IPR039946">
    <property type="entry name" value="ZN839"/>
</dbReference>
<feature type="region of interest" description="Disordered" evidence="2">
    <location>
        <begin position="608"/>
        <end position="651"/>
    </location>
</feature>
<feature type="compositionally biased region" description="Basic residues" evidence="2">
    <location>
        <begin position="616"/>
        <end position="627"/>
    </location>
</feature>
<keyword evidence="1" id="KW-0863">Zinc-finger</keyword>
<dbReference type="GO" id="GO:0008270">
    <property type="term" value="F:zinc ion binding"/>
    <property type="evidence" value="ECO:0007669"/>
    <property type="project" value="UniProtKB-KW"/>
</dbReference>
<feature type="compositionally biased region" description="Polar residues" evidence="2">
    <location>
        <begin position="920"/>
        <end position="930"/>
    </location>
</feature>
<evidence type="ECO:0000256" key="1">
    <source>
        <dbReference type="PROSITE-ProRule" id="PRU00042"/>
    </source>
</evidence>
<name>A0AAJ6YF56_9HYME</name>
<sequence>MAEIGGASVFTNGNSGSRDLLQQAFQQVVDEDDQDNEFVAFLQNDASDAQVIQLTAEQAAALGITIKFDDQSSEANTTDFQNCRELEQSQQQSLSQEESQRIINELTESGLLKHNGDDTCATFDGYTQNAHNENYQQESIESSLTLKTIENFNQDEENIITEQTNNIVQVHINQTEDKLEQKASKNAENQCDRNFLQNTIQINISSANTQTNNSITESQAQILQRFPVILPSSQFIIKPAQTVLTPVKNIRILPNTTKTSNTIHTSQNSLLLPKTSLLNTISPQLIKAMPAGTQFLSTTNNISTQLLNTSQLFSKNCDNNDQEMNESLYAMENMNNAPALTQNLICQSTGKSVQSQIQQKGNLQQFFTPILKTTSNSQTSVKTMSLLNSNTIKQNATTSTIKSIQFPTQLLKTTYIKNPMVSLASSKNTSTSVIFRTAPAMKTDDSKSTSVSTSKIRTQSSNTPVSILKPQTKSINSILSKQNYTNTFIAQKNSIKQIEFSDTIKPLVTAKLKQSMNSIIKSIKKKIPQKQTITKLESDINKPLGSSENPIQIVQQGHTFHSMQRLTQSQLKQIAQVLHQRSQESSNPNEKVVYRLVFPDEMDLRMKSPSSLLKNRGGKRGRPKKNAIRPPILTNKLTPEEEQDDGKDERKKIVARTRSGRLSRPPRHMVRDYKHLHHLDFMQPDMDDSDGGYSDYNTSGGCINSNKLEEEDGIQRTELLAGLEVPKRKISDHFRCPTCSKIYLGRTRMARHFEMHPDHGSPDQLPPPTIEAELKQTPPQDPLKRKGKKRGPWAYVTPEAKSERRQMKLQEAISVCEGAEIAKIAGKPVVNSLSLFDLLILKSENNVRTFLTEIKELVERIREKTGTMLSAANNEDKLNDDVVDLNEELLCDVLALNSGFYRVNEALNIEEIDTEERNSNENFEMESSTEPPLKVQKSETVLEEVAKDNLEERLSSGFSESSDLSVSDFLNERRIDSMSVNCPEVLSALTLMPRNNSSPVNDVSKVLTSGAEVETTDNPGFQKLNINISSTPNSSFMNEVTFTKLGENLDSSCTDVFTKLNGNYDQTKVDNLPRAFIKLEPTEEGFIKLENGIFGAFRQEIEGFGKIQSNGFHYVSSGVSDTFNNNKGFRKLVPKASTMTVLDNEDLKVINNNSVVEVDENSVQITTNSNNNNIESNIFETSNNLDITKITSYDIGHLDILDNTGVMDKNLMIDDKFVEHMELADNSNMVDEIVSERLKTMIPDNLLESNLLHGNGNLVTELDFEELSEEFNRNTRS</sequence>
<dbReference type="Proteomes" id="UP000695007">
    <property type="component" value="Unplaced"/>
</dbReference>
<feature type="region of interest" description="Disordered" evidence="2">
    <location>
        <begin position="917"/>
        <end position="936"/>
    </location>
</feature>
<dbReference type="InterPro" id="IPR013087">
    <property type="entry name" value="Znf_C2H2_type"/>
</dbReference>
<dbReference type="PANTHER" id="PTHR16116">
    <property type="entry name" value="ZINC FINGER PROTEIN 839"/>
    <property type="match status" value="1"/>
</dbReference>
<feature type="domain" description="C2H2-type" evidence="3">
    <location>
        <begin position="734"/>
        <end position="761"/>
    </location>
</feature>
<reference evidence="5" key="1">
    <citation type="submission" date="2025-08" db="UniProtKB">
        <authorList>
            <consortium name="RefSeq"/>
        </authorList>
    </citation>
    <scope>IDENTIFICATION</scope>
</reference>
<feature type="region of interest" description="Disordered" evidence="2">
    <location>
        <begin position="754"/>
        <end position="792"/>
    </location>
</feature>
<keyword evidence="1" id="KW-0479">Metal-binding</keyword>
<keyword evidence="4" id="KW-1185">Reference proteome</keyword>
<evidence type="ECO:0000259" key="3">
    <source>
        <dbReference type="PROSITE" id="PS50157"/>
    </source>
</evidence>
<dbReference type="PROSITE" id="PS50157">
    <property type="entry name" value="ZINC_FINGER_C2H2_2"/>
    <property type="match status" value="1"/>
</dbReference>
<accession>A0AAJ6YF56</accession>
<gene>
    <name evidence="5" type="primary">LOC105361448</name>
</gene>
<dbReference type="InterPro" id="IPR031885">
    <property type="entry name" value="DUF4764"/>
</dbReference>
<dbReference type="PANTHER" id="PTHR16116:SF5">
    <property type="entry name" value="ZINC FINGER PROTEIN 839"/>
    <property type="match status" value="1"/>
</dbReference>
<dbReference type="PROSITE" id="PS00028">
    <property type="entry name" value="ZINC_FINGER_C2H2_1"/>
    <property type="match status" value="1"/>
</dbReference>
<evidence type="ECO:0000256" key="2">
    <source>
        <dbReference type="SAM" id="MobiDB-lite"/>
    </source>
</evidence>
<keyword evidence="1" id="KW-0862">Zinc</keyword>
<proteinExistence type="predicted"/>
<protein>
    <submittedName>
        <fullName evidence="5">Uncharacterized protein LOC105361448 isoform X1</fullName>
    </submittedName>
</protein>
<dbReference type="GeneID" id="105361448"/>
<dbReference type="AlphaFoldDB" id="A0AAJ6YF56"/>
<dbReference type="RefSeq" id="XP_011496927.1">
    <property type="nucleotide sequence ID" value="XM_011498625.1"/>
</dbReference>
<dbReference type="Pfam" id="PF15961">
    <property type="entry name" value="DUF4764"/>
    <property type="match status" value="1"/>
</dbReference>
<organism evidence="4 5">
    <name type="scientific">Ceratosolen solmsi marchali</name>
    <dbReference type="NCBI Taxonomy" id="326594"/>
    <lineage>
        <taxon>Eukaryota</taxon>
        <taxon>Metazoa</taxon>
        <taxon>Ecdysozoa</taxon>
        <taxon>Arthropoda</taxon>
        <taxon>Hexapoda</taxon>
        <taxon>Insecta</taxon>
        <taxon>Pterygota</taxon>
        <taxon>Neoptera</taxon>
        <taxon>Endopterygota</taxon>
        <taxon>Hymenoptera</taxon>
        <taxon>Apocrita</taxon>
        <taxon>Proctotrupomorpha</taxon>
        <taxon>Chalcidoidea</taxon>
        <taxon>Agaonidae</taxon>
        <taxon>Agaoninae</taxon>
        <taxon>Ceratosolen</taxon>
    </lineage>
</organism>
<dbReference type="KEGG" id="csol:105361448"/>
<evidence type="ECO:0000313" key="5">
    <source>
        <dbReference type="RefSeq" id="XP_011496927.1"/>
    </source>
</evidence>
<evidence type="ECO:0000313" key="4">
    <source>
        <dbReference type="Proteomes" id="UP000695007"/>
    </source>
</evidence>